<evidence type="ECO:0000313" key="3">
    <source>
        <dbReference type="Proteomes" id="UP000183371"/>
    </source>
</evidence>
<evidence type="ECO:0000256" key="1">
    <source>
        <dbReference type="SAM" id="MobiDB-lite"/>
    </source>
</evidence>
<evidence type="ECO:0000313" key="2">
    <source>
        <dbReference type="EMBL" id="SFT60019.1"/>
    </source>
</evidence>
<sequence length="98" mass="10782">MFADALVMPQLYCKRIGAASGLSTLPLKFSQDDFELLITARYVAFAYARAACAGNCLSGTALCHPVEINQMKDTLKDEEDHKHDADKGGNDGGRYRPW</sequence>
<feature type="region of interest" description="Disordered" evidence="1">
    <location>
        <begin position="74"/>
        <end position="98"/>
    </location>
</feature>
<proteinExistence type="predicted"/>
<feature type="compositionally biased region" description="Basic and acidic residues" evidence="1">
    <location>
        <begin position="74"/>
        <end position="89"/>
    </location>
</feature>
<dbReference type="Proteomes" id="UP000183371">
    <property type="component" value="Unassembled WGS sequence"/>
</dbReference>
<reference evidence="3" key="1">
    <citation type="submission" date="2016-10" db="EMBL/GenBank/DDBJ databases">
        <authorList>
            <person name="Varghese N."/>
            <person name="Submissions S."/>
        </authorList>
    </citation>
    <scope>NUCLEOTIDE SEQUENCE [LARGE SCALE GENOMIC DNA]</scope>
    <source>
        <strain evidence="3">DSM 17465</strain>
    </source>
</reference>
<dbReference type="EMBL" id="FPBD01000002">
    <property type="protein sequence ID" value="SFT60019.1"/>
    <property type="molecule type" value="Genomic_DNA"/>
</dbReference>
<dbReference type="AlphaFoldDB" id="A0A1I6ZBD7"/>
<protein>
    <submittedName>
        <fullName evidence="2">Uncharacterized protein</fullName>
    </submittedName>
</protein>
<accession>A0A1I6ZBD7</accession>
<organism evidence="2 3">
    <name type="scientific">Pseudovibrio denitrificans</name>
    <dbReference type="NCBI Taxonomy" id="258256"/>
    <lineage>
        <taxon>Bacteria</taxon>
        <taxon>Pseudomonadati</taxon>
        <taxon>Pseudomonadota</taxon>
        <taxon>Alphaproteobacteria</taxon>
        <taxon>Hyphomicrobiales</taxon>
        <taxon>Stappiaceae</taxon>
        <taxon>Pseudovibrio</taxon>
    </lineage>
</organism>
<name>A0A1I6ZBD7_9HYPH</name>
<gene>
    <name evidence="2" type="ORF">SAMN05444141_102221</name>
</gene>
<keyword evidence="3" id="KW-1185">Reference proteome</keyword>